<feature type="region of interest" description="Disordered" evidence="2">
    <location>
        <begin position="664"/>
        <end position="694"/>
    </location>
</feature>
<feature type="coiled-coil region" evidence="1">
    <location>
        <begin position="334"/>
        <end position="454"/>
    </location>
</feature>
<feature type="region of interest" description="Disordered" evidence="2">
    <location>
        <begin position="851"/>
        <end position="891"/>
    </location>
</feature>
<feature type="compositionally biased region" description="Basic and acidic residues" evidence="2">
    <location>
        <begin position="167"/>
        <end position="179"/>
    </location>
</feature>
<feature type="compositionally biased region" description="Polar residues" evidence="2">
    <location>
        <begin position="485"/>
        <end position="499"/>
    </location>
</feature>
<evidence type="ECO:0000313" key="4">
    <source>
        <dbReference type="WBParaSite" id="PSAMB.scaffold916size38668.g9708.t1"/>
    </source>
</evidence>
<feature type="compositionally biased region" description="Low complexity" evidence="2">
    <location>
        <begin position="998"/>
        <end position="1020"/>
    </location>
</feature>
<name>A0A914XMG3_9BILA</name>
<feature type="compositionally biased region" description="Basic residues" evidence="2">
    <location>
        <begin position="946"/>
        <end position="967"/>
    </location>
</feature>
<feature type="region of interest" description="Disordered" evidence="2">
    <location>
        <begin position="993"/>
        <end position="1045"/>
    </location>
</feature>
<dbReference type="AlphaFoldDB" id="A0A914XMG3"/>
<keyword evidence="1" id="KW-0175">Coiled coil</keyword>
<feature type="compositionally biased region" description="Polar residues" evidence="2">
    <location>
        <begin position="671"/>
        <end position="686"/>
    </location>
</feature>
<evidence type="ECO:0000313" key="3">
    <source>
        <dbReference type="Proteomes" id="UP000887566"/>
    </source>
</evidence>
<evidence type="ECO:0000256" key="2">
    <source>
        <dbReference type="SAM" id="MobiDB-lite"/>
    </source>
</evidence>
<accession>A0A914XMG3</accession>
<feature type="compositionally biased region" description="Polar residues" evidence="2">
    <location>
        <begin position="304"/>
        <end position="318"/>
    </location>
</feature>
<organism evidence="3 4">
    <name type="scientific">Plectus sambesii</name>
    <dbReference type="NCBI Taxonomy" id="2011161"/>
    <lineage>
        <taxon>Eukaryota</taxon>
        <taxon>Metazoa</taxon>
        <taxon>Ecdysozoa</taxon>
        <taxon>Nematoda</taxon>
        <taxon>Chromadorea</taxon>
        <taxon>Plectida</taxon>
        <taxon>Plectina</taxon>
        <taxon>Plectoidea</taxon>
        <taxon>Plectidae</taxon>
        <taxon>Plectus</taxon>
    </lineage>
</organism>
<proteinExistence type="predicted"/>
<feature type="region of interest" description="Disordered" evidence="2">
    <location>
        <begin position="928"/>
        <end position="979"/>
    </location>
</feature>
<feature type="region of interest" description="Disordered" evidence="2">
    <location>
        <begin position="1"/>
        <end position="68"/>
    </location>
</feature>
<dbReference type="Proteomes" id="UP000887566">
    <property type="component" value="Unplaced"/>
</dbReference>
<reference evidence="4" key="1">
    <citation type="submission" date="2022-11" db="UniProtKB">
        <authorList>
            <consortium name="WormBaseParasite"/>
        </authorList>
    </citation>
    <scope>IDENTIFICATION</scope>
</reference>
<evidence type="ECO:0000256" key="1">
    <source>
        <dbReference type="SAM" id="Coils"/>
    </source>
</evidence>
<protein>
    <submittedName>
        <fullName evidence="4">Lebercilin domain-containing protein</fullName>
    </submittedName>
</protein>
<feature type="compositionally biased region" description="Low complexity" evidence="2">
    <location>
        <begin position="1032"/>
        <end position="1045"/>
    </location>
</feature>
<keyword evidence="3" id="KW-1185">Reference proteome</keyword>
<feature type="region of interest" description="Disordered" evidence="2">
    <location>
        <begin position="83"/>
        <end position="102"/>
    </location>
</feature>
<feature type="region of interest" description="Disordered" evidence="2">
    <location>
        <begin position="141"/>
        <end position="329"/>
    </location>
</feature>
<dbReference type="WBParaSite" id="PSAMB.scaffold916size38668.g9708.t1">
    <property type="protein sequence ID" value="PSAMB.scaffold916size38668.g9708.t1"/>
    <property type="gene ID" value="PSAMB.scaffold916size38668.g9708"/>
</dbReference>
<feature type="compositionally biased region" description="Polar residues" evidence="2">
    <location>
        <begin position="193"/>
        <end position="217"/>
    </location>
</feature>
<feature type="region of interest" description="Disordered" evidence="2">
    <location>
        <begin position="485"/>
        <end position="516"/>
    </location>
</feature>
<sequence length="1045" mass="115832">MERLLRVFSRQRASGDMGQGHSGTVDESELWRDGSRRQSMRSLPGGKSKSKKARKSLGSTANDTGDVYQGVDDWRKASAPYHVQTAPKAARGPPSLDGALGRRPYEQCMRDFDSRRPSRNCQVGSPSGACSNIFEYRYEGNNKNRNSIRQSHHRRHREQEYGQSDSETMREKLAAEKKALKTSSTSEYGSGDPSPTTSQHPPRVLQSSRSDYGTGSDLSRHHHSTKSTLIDVDGFKKPYQRSHHTMSDHHAPPRPPKSLYYAQSSSKDRQRPESPASSIGERRFRANFGSDQTFIRSDRLPTIPLSSTAGDSPGSSIGSPRKSPGSSECDKLTIMSLRAELEKEQKRRRKLERDITRLPLPATQRLALERLQALDEHNQRLSRENKDLIGERDALKKQMKVLERQLEHGQTVAIEARDDATALEKERNELQYKLEKCEYDKSLLEKQLMRLNGQTKSSEIGSGHSTLRAISNGMSLVHRYRQADLSANKSSSDSVTSADRTLENVPHNSPLMGGAGEALCSRPPSAYYENSLSSCSIPPIMASVRTPVTNRFAPPPQLMQRSRAQQPFYESHAFKHNQLFRPLDVQVANVGAPLATRQAFAISTSSEDGVDEQRIFRQEQREEDENIHPLITSADHSMLLERGRACHSGSSISTVTKSLQTSMLKDDEATRTSTPNKMLSSSTGSVTPVAPQSVGGSYRTDVVIAMVGHRLQYPDASATAVFESTAIKPMVALETSPVSMDDGYSTLTDRPSHPNEASTSTCAMVESADGLEWDQYLGQTNCEQKTSLSSDTKAAAELAAESCEGVSSDEMEGDVWDSKPVWKEHQSLLTRFSSETNLLAANNDHGRMLDEMARSSSSASSEESNEDGEQTTVSLWSRQLRKKRAPKDARVRYSPPRVSILGRDVYRRFGDRERKAIASFDFLKDMPTDLSGISSSPASPDDQRVRMRSNNHRSRRQTSAMRSKRASRSLSDIPHQANEAREKLYENVQELKRRGSLRRLSSSSSVPSVAGDVSDDGSSLPLSDFAGNTDLSVSNSSSSSISLQY</sequence>